<feature type="domain" description="HAMP" evidence="13">
    <location>
        <begin position="184"/>
        <end position="237"/>
    </location>
</feature>
<evidence type="ECO:0000259" key="12">
    <source>
        <dbReference type="PROSITE" id="PS50109"/>
    </source>
</evidence>
<keyword evidence="10" id="KW-0472">Membrane</keyword>
<dbReference type="SUPFAM" id="SSF47384">
    <property type="entry name" value="Homodimeric domain of signal transducing histidine kinase"/>
    <property type="match status" value="1"/>
</dbReference>
<dbReference type="Pfam" id="PF02518">
    <property type="entry name" value="HATPase_c"/>
    <property type="match status" value="1"/>
</dbReference>
<accession>A0A427SZ60</accession>
<evidence type="ECO:0000313" key="15">
    <source>
        <dbReference type="Proteomes" id="UP000267081"/>
    </source>
</evidence>
<keyword evidence="8" id="KW-1133">Transmembrane helix</keyword>
<dbReference type="PROSITE" id="PS50885">
    <property type="entry name" value="HAMP"/>
    <property type="match status" value="1"/>
</dbReference>
<evidence type="ECO:0000256" key="6">
    <source>
        <dbReference type="ARBA" id="ARBA00022692"/>
    </source>
</evidence>
<feature type="region of interest" description="Disordered" evidence="11">
    <location>
        <begin position="98"/>
        <end position="118"/>
    </location>
</feature>
<keyword evidence="4" id="KW-0597">Phosphoprotein</keyword>
<dbReference type="InterPro" id="IPR004358">
    <property type="entry name" value="Sig_transdc_His_kin-like_C"/>
</dbReference>
<dbReference type="OrthoDB" id="9786919at2"/>
<evidence type="ECO:0000256" key="7">
    <source>
        <dbReference type="ARBA" id="ARBA00022777"/>
    </source>
</evidence>
<dbReference type="PANTHER" id="PTHR45436:SF5">
    <property type="entry name" value="SENSOR HISTIDINE KINASE TRCS"/>
    <property type="match status" value="1"/>
</dbReference>
<dbReference type="SUPFAM" id="SSF55874">
    <property type="entry name" value="ATPase domain of HSP90 chaperone/DNA topoisomerase II/histidine kinase"/>
    <property type="match status" value="1"/>
</dbReference>
<evidence type="ECO:0000256" key="9">
    <source>
        <dbReference type="ARBA" id="ARBA00023012"/>
    </source>
</evidence>
<dbReference type="RefSeq" id="WP_125314511.1">
    <property type="nucleotide sequence ID" value="NZ_RSEC01000060.1"/>
</dbReference>
<dbReference type="GO" id="GO:0000155">
    <property type="term" value="F:phosphorelay sensor kinase activity"/>
    <property type="evidence" value="ECO:0007669"/>
    <property type="project" value="InterPro"/>
</dbReference>
<evidence type="ECO:0000259" key="13">
    <source>
        <dbReference type="PROSITE" id="PS50885"/>
    </source>
</evidence>
<dbReference type="PROSITE" id="PS50109">
    <property type="entry name" value="HIS_KIN"/>
    <property type="match status" value="1"/>
</dbReference>
<dbReference type="CDD" id="cd00075">
    <property type="entry name" value="HATPase"/>
    <property type="match status" value="1"/>
</dbReference>
<dbReference type="EC" id="2.7.13.3" evidence="3"/>
<evidence type="ECO:0000256" key="8">
    <source>
        <dbReference type="ARBA" id="ARBA00022989"/>
    </source>
</evidence>
<comment type="subcellular location">
    <subcellularLocation>
        <location evidence="2">Cell membrane</location>
    </subcellularLocation>
</comment>
<proteinExistence type="predicted"/>
<dbReference type="Gene3D" id="1.10.287.130">
    <property type="match status" value="1"/>
</dbReference>
<feature type="compositionally biased region" description="Polar residues" evidence="11">
    <location>
        <begin position="69"/>
        <end position="85"/>
    </location>
</feature>
<dbReference type="Gene3D" id="6.10.340.10">
    <property type="match status" value="1"/>
</dbReference>
<dbReference type="SMART" id="SM00387">
    <property type="entry name" value="HATPase_c"/>
    <property type="match status" value="1"/>
</dbReference>
<dbReference type="Proteomes" id="UP000267081">
    <property type="component" value="Unassembled WGS sequence"/>
</dbReference>
<reference evidence="14 15" key="1">
    <citation type="submission" date="2018-12" db="EMBL/GenBank/DDBJ databases">
        <title>Amycolatopsis eburnea sp. nov. actinomycete associate with arbuscular mycorrhiza fungal spore.</title>
        <authorList>
            <person name="Lumyong S."/>
            <person name="Chaiya L."/>
        </authorList>
    </citation>
    <scope>NUCLEOTIDE SEQUENCE [LARGE SCALE GENOMIC DNA]</scope>
    <source>
        <strain evidence="14 15">GLM-1</strain>
    </source>
</reference>
<keyword evidence="5" id="KW-0808">Transferase</keyword>
<dbReference type="SUPFAM" id="SSF158472">
    <property type="entry name" value="HAMP domain-like"/>
    <property type="match status" value="1"/>
</dbReference>
<name>A0A427SZ60_9PSEU</name>
<evidence type="ECO:0000256" key="11">
    <source>
        <dbReference type="SAM" id="MobiDB-lite"/>
    </source>
</evidence>
<organism evidence="14 15">
    <name type="scientific">Amycolatopsis eburnea</name>
    <dbReference type="NCBI Taxonomy" id="2267691"/>
    <lineage>
        <taxon>Bacteria</taxon>
        <taxon>Bacillati</taxon>
        <taxon>Actinomycetota</taxon>
        <taxon>Actinomycetes</taxon>
        <taxon>Pseudonocardiales</taxon>
        <taxon>Pseudonocardiaceae</taxon>
        <taxon>Amycolatopsis</taxon>
    </lineage>
</organism>
<dbReference type="PANTHER" id="PTHR45436">
    <property type="entry name" value="SENSOR HISTIDINE KINASE YKOH"/>
    <property type="match status" value="1"/>
</dbReference>
<keyword evidence="7 14" id="KW-0418">Kinase</keyword>
<protein>
    <recommendedName>
        <fullName evidence="3">histidine kinase</fullName>
        <ecNumber evidence="3">2.7.13.3</ecNumber>
    </recommendedName>
</protein>
<dbReference type="CDD" id="cd06225">
    <property type="entry name" value="HAMP"/>
    <property type="match status" value="1"/>
</dbReference>
<dbReference type="AlphaFoldDB" id="A0A427SZ60"/>
<evidence type="ECO:0000256" key="3">
    <source>
        <dbReference type="ARBA" id="ARBA00012438"/>
    </source>
</evidence>
<feature type="region of interest" description="Disordered" evidence="11">
    <location>
        <begin position="65"/>
        <end position="85"/>
    </location>
</feature>
<dbReference type="InterPro" id="IPR003660">
    <property type="entry name" value="HAMP_dom"/>
</dbReference>
<comment type="caution">
    <text evidence="14">The sequence shown here is derived from an EMBL/GenBank/DDBJ whole genome shotgun (WGS) entry which is preliminary data.</text>
</comment>
<dbReference type="Gene3D" id="3.30.565.10">
    <property type="entry name" value="Histidine kinase-like ATPase, C-terminal domain"/>
    <property type="match status" value="1"/>
</dbReference>
<dbReference type="GO" id="GO:0005886">
    <property type="term" value="C:plasma membrane"/>
    <property type="evidence" value="ECO:0007669"/>
    <property type="project" value="UniProtKB-SubCell"/>
</dbReference>
<keyword evidence="15" id="KW-1185">Reference proteome</keyword>
<keyword evidence="6" id="KW-0812">Transmembrane</keyword>
<dbReference type="InterPro" id="IPR036890">
    <property type="entry name" value="HATPase_C_sf"/>
</dbReference>
<evidence type="ECO:0000256" key="10">
    <source>
        <dbReference type="ARBA" id="ARBA00023136"/>
    </source>
</evidence>
<comment type="catalytic activity">
    <reaction evidence="1">
        <text>ATP + protein L-histidine = ADP + protein N-phospho-L-histidine.</text>
        <dbReference type="EC" id="2.7.13.3"/>
    </reaction>
</comment>
<evidence type="ECO:0000256" key="1">
    <source>
        <dbReference type="ARBA" id="ARBA00000085"/>
    </source>
</evidence>
<dbReference type="InterPro" id="IPR003594">
    <property type="entry name" value="HATPase_dom"/>
</dbReference>
<dbReference type="InterPro" id="IPR050428">
    <property type="entry name" value="TCS_sensor_his_kinase"/>
</dbReference>
<evidence type="ECO:0000256" key="2">
    <source>
        <dbReference type="ARBA" id="ARBA00004236"/>
    </source>
</evidence>
<dbReference type="Pfam" id="PF00512">
    <property type="entry name" value="HisKA"/>
    <property type="match status" value="1"/>
</dbReference>
<evidence type="ECO:0000256" key="4">
    <source>
        <dbReference type="ARBA" id="ARBA00022553"/>
    </source>
</evidence>
<dbReference type="PRINTS" id="PR00344">
    <property type="entry name" value="BCTRLSENSOR"/>
</dbReference>
<dbReference type="EMBL" id="RSEC01000060">
    <property type="protein sequence ID" value="RSD10355.1"/>
    <property type="molecule type" value="Genomic_DNA"/>
</dbReference>
<dbReference type="InterPro" id="IPR003661">
    <property type="entry name" value="HisK_dim/P_dom"/>
</dbReference>
<evidence type="ECO:0000313" key="14">
    <source>
        <dbReference type="EMBL" id="RSD10355.1"/>
    </source>
</evidence>
<keyword evidence="9" id="KW-0902">Two-component regulatory system</keyword>
<sequence length="461" mass="48557">MSRPRWRKLSLRARLGVLVATAVALAVVTVSAISWGITRADLYDQFDARLQSYAQLAAKAGSPEEALSTLRSTTGKPGSDPNNGLTVQFRSAAGTVTGTAGALPELPPPPPQAPFSAGRAANVHRGEDDQFRMWTASRSDGGAVQVAQDSEDVEDSLGRLGFWLLVVSAAGVLGATVVGRAIARSALQPVDDLTSAAENVARTQELSAAIDVTASGEIGRLATSFNAMLSALSRSRDEQRRLVEDAGHELRTPLTSLRNNIELLIHADANPDRQLPAEDRARLLADLDAQAVELTALIGELVDLSTGERPSEAEEHLALADVVTSAVERTRSRWPNVTFDAELAEADVLARPAAVERAVLNVLDNAAKWSPPGGRVRVGMAAGADTVRVRVDDEGPGIPEADLPHVFERFYRADAARALPGSGLGLAIVEQVLTQHGGHATAARAGTGGARFDLVFPLAAS</sequence>
<feature type="domain" description="Histidine kinase" evidence="12">
    <location>
        <begin position="245"/>
        <end position="460"/>
    </location>
</feature>
<dbReference type="SMART" id="SM00304">
    <property type="entry name" value="HAMP"/>
    <property type="match status" value="1"/>
</dbReference>
<dbReference type="InterPro" id="IPR005467">
    <property type="entry name" value="His_kinase_dom"/>
</dbReference>
<dbReference type="InterPro" id="IPR036097">
    <property type="entry name" value="HisK_dim/P_sf"/>
</dbReference>
<gene>
    <name evidence="14" type="ORF">EIY87_36405</name>
</gene>
<dbReference type="SMART" id="SM00388">
    <property type="entry name" value="HisKA"/>
    <property type="match status" value="1"/>
</dbReference>
<dbReference type="Pfam" id="PF00672">
    <property type="entry name" value="HAMP"/>
    <property type="match status" value="1"/>
</dbReference>
<evidence type="ECO:0000256" key="5">
    <source>
        <dbReference type="ARBA" id="ARBA00022679"/>
    </source>
</evidence>
<dbReference type="CDD" id="cd00082">
    <property type="entry name" value="HisKA"/>
    <property type="match status" value="1"/>
</dbReference>